<evidence type="ECO:0000256" key="1">
    <source>
        <dbReference type="ARBA" id="ARBA00009632"/>
    </source>
</evidence>
<proteinExistence type="inferred from homology"/>
<dbReference type="InterPro" id="IPR026888">
    <property type="entry name" value="AcetylCoA_hyd_C"/>
</dbReference>
<dbReference type="RefSeq" id="WP_093373486.1">
    <property type="nucleotide sequence ID" value="NZ_FOQA01000011.1"/>
</dbReference>
<dbReference type="InterPro" id="IPR037171">
    <property type="entry name" value="NagB/RpiA_transferase-like"/>
</dbReference>
<keyword evidence="2" id="KW-0808">Transferase</keyword>
<dbReference type="GO" id="GO:0006083">
    <property type="term" value="P:acetate metabolic process"/>
    <property type="evidence" value="ECO:0007669"/>
    <property type="project" value="InterPro"/>
</dbReference>
<comment type="similarity">
    <text evidence="1">Belongs to the acetyl-CoA hydrolase/transferase family.</text>
</comment>
<sequence>MLFKEMYHARKNTIDECLQLIKSGDHLICGLAASEPMTILESLHRLSEQNLDDILLTNTLPMGAYEFITNPKYSQMITVSSWFYTPVMRKSNHHPHITFQPNHLHRAMDKRLMATAGRRPVLLTTCAPMDRHGYLSLSIGNTYEKQLIQSGEALVILEVSSQFPRTFGDNQIHISQVDALVETERAIPCLPVNGINSYDERIGAFIAERIEDGSTIQLGIGGIPNAVAKALEVRNNLGIHTEMFTDGMVDLIEKGAVTNSRKTLRRDQSVCTFALGSEKLYRFLDDNPSVLFEQGCWTNNPAVIAQNYKMVSINTTIEVDFGGQCCSESLGYQQFSGTGGQADTAIGAQGSTGGKSFIALYSTAQITGANGEKKNISKIVPTLKPGAVVSLSRNDVDYVVTEYGVASLRGESIASRTKQLINIAHPDFREELLAEADKMNFL</sequence>
<dbReference type="STRING" id="69895.SAMN05192551_11112"/>
<reference evidence="6" key="1">
    <citation type="submission" date="2016-10" db="EMBL/GenBank/DDBJ databases">
        <authorList>
            <person name="Varghese N."/>
            <person name="Submissions S."/>
        </authorList>
    </citation>
    <scope>NUCLEOTIDE SEQUENCE [LARGE SCALE GENOMIC DNA]</scope>
    <source>
        <strain evidence="6">Z-7934</strain>
    </source>
</reference>
<accession>A0A1I3H0R8</accession>
<dbReference type="SUPFAM" id="SSF100950">
    <property type="entry name" value="NagB/RpiA/CoA transferase-like"/>
    <property type="match status" value="2"/>
</dbReference>
<dbReference type="Proteomes" id="UP000199287">
    <property type="component" value="Unassembled WGS sequence"/>
</dbReference>
<dbReference type="InterPro" id="IPR003702">
    <property type="entry name" value="ActCoA_hydro_N"/>
</dbReference>
<evidence type="ECO:0000259" key="4">
    <source>
        <dbReference type="Pfam" id="PF13336"/>
    </source>
</evidence>
<dbReference type="GO" id="GO:0016787">
    <property type="term" value="F:hydrolase activity"/>
    <property type="evidence" value="ECO:0007669"/>
    <property type="project" value="UniProtKB-KW"/>
</dbReference>
<dbReference type="Gene3D" id="3.30.750.70">
    <property type="entry name" value="4-hydroxybutyrate coenzyme like domains"/>
    <property type="match status" value="1"/>
</dbReference>
<gene>
    <name evidence="5" type="ORF">SAMN05192551_11112</name>
</gene>
<dbReference type="Pfam" id="PF02550">
    <property type="entry name" value="AcetylCoA_hydro"/>
    <property type="match status" value="1"/>
</dbReference>
<dbReference type="GO" id="GO:0008775">
    <property type="term" value="F:acetate CoA-transferase activity"/>
    <property type="evidence" value="ECO:0007669"/>
    <property type="project" value="InterPro"/>
</dbReference>
<dbReference type="EMBL" id="FOQA01000011">
    <property type="protein sequence ID" value="SFI29299.1"/>
    <property type="molecule type" value="Genomic_DNA"/>
</dbReference>
<organism evidence="5 6">
    <name type="scientific">Tindallia magadiensis</name>
    <dbReference type="NCBI Taxonomy" id="69895"/>
    <lineage>
        <taxon>Bacteria</taxon>
        <taxon>Bacillati</taxon>
        <taxon>Bacillota</taxon>
        <taxon>Clostridia</taxon>
        <taxon>Peptostreptococcales</taxon>
        <taxon>Tindalliaceae</taxon>
        <taxon>Tindallia</taxon>
    </lineage>
</organism>
<evidence type="ECO:0000313" key="5">
    <source>
        <dbReference type="EMBL" id="SFI29299.1"/>
    </source>
</evidence>
<name>A0A1I3H0R8_9FIRM</name>
<dbReference type="Gene3D" id="3.40.1080.10">
    <property type="entry name" value="Glutaconate Coenzyme A-transferase"/>
    <property type="match status" value="1"/>
</dbReference>
<evidence type="ECO:0000256" key="2">
    <source>
        <dbReference type="ARBA" id="ARBA00022679"/>
    </source>
</evidence>
<evidence type="ECO:0000313" key="6">
    <source>
        <dbReference type="Proteomes" id="UP000199287"/>
    </source>
</evidence>
<dbReference type="Pfam" id="PF13336">
    <property type="entry name" value="AcetylCoA_hyd_C"/>
    <property type="match status" value="1"/>
</dbReference>
<dbReference type="Gene3D" id="3.40.1080.20">
    <property type="entry name" value="Acetyl-CoA hydrolase/transferase C-terminal domain"/>
    <property type="match status" value="1"/>
</dbReference>
<dbReference type="OrthoDB" id="9801795at2"/>
<dbReference type="AlphaFoldDB" id="A0A1I3H0R8"/>
<feature type="domain" description="Acetyl-CoA hydrolase/transferase C-terminal" evidence="4">
    <location>
        <begin position="276"/>
        <end position="436"/>
    </location>
</feature>
<dbReference type="InterPro" id="IPR046433">
    <property type="entry name" value="ActCoA_hydro"/>
</dbReference>
<dbReference type="InterPro" id="IPR038460">
    <property type="entry name" value="AcetylCoA_hyd_C_sf"/>
</dbReference>
<dbReference type="PANTHER" id="PTHR21432:SF20">
    <property type="entry name" value="ACETYL-COA HYDROLASE"/>
    <property type="match status" value="1"/>
</dbReference>
<feature type="domain" description="Acetyl-CoA hydrolase/transferase N-terminal" evidence="3">
    <location>
        <begin position="11"/>
        <end position="185"/>
    </location>
</feature>
<dbReference type="PANTHER" id="PTHR21432">
    <property type="entry name" value="ACETYL-COA HYDROLASE-RELATED"/>
    <property type="match status" value="1"/>
</dbReference>
<protein>
    <submittedName>
        <fullName evidence="5">Acyl-CoA hydrolase</fullName>
    </submittedName>
</protein>
<keyword evidence="6" id="KW-1185">Reference proteome</keyword>
<keyword evidence="5" id="KW-0378">Hydrolase</keyword>
<evidence type="ECO:0000259" key="3">
    <source>
        <dbReference type="Pfam" id="PF02550"/>
    </source>
</evidence>